<dbReference type="InterPro" id="IPR031273">
    <property type="entry name" value="PARP4"/>
</dbReference>
<dbReference type="PROSITE" id="PS50234">
    <property type="entry name" value="VWFA"/>
    <property type="match status" value="1"/>
</dbReference>
<protein>
    <submittedName>
        <fullName evidence="3">Protein mono-ADP-ribosyltransferase PARP4</fullName>
    </submittedName>
</protein>
<name>A0ABC9W4H9_GRUJA</name>
<feature type="domain" description="Reverse transcriptase" evidence="2">
    <location>
        <begin position="1"/>
        <end position="116"/>
    </location>
</feature>
<dbReference type="InterPro" id="IPR000477">
    <property type="entry name" value="RT_dom"/>
</dbReference>
<feature type="domain" description="VWFA" evidence="1">
    <location>
        <begin position="311"/>
        <end position="482"/>
    </location>
</feature>
<dbReference type="EMBL" id="BAAFJT010000001">
    <property type="protein sequence ID" value="GAB0180490.1"/>
    <property type="molecule type" value="Genomic_DNA"/>
</dbReference>
<evidence type="ECO:0000259" key="1">
    <source>
        <dbReference type="PROSITE" id="PS50234"/>
    </source>
</evidence>
<comment type="caution">
    <text evidence="3">The sequence shown here is derived from an EMBL/GenBank/DDBJ whole genome shotgun (WGS) entry which is preliminary data.</text>
</comment>
<dbReference type="Gene3D" id="3.40.50.410">
    <property type="entry name" value="von Willebrand factor, type A domain"/>
    <property type="match status" value="1"/>
</dbReference>
<dbReference type="CDD" id="cd00198">
    <property type="entry name" value="vWFA"/>
    <property type="match status" value="1"/>
</dbReference>
<dbReference type="Pfam" id="PF13768">
    <property type="entry name" value="VWA_3"/>
    <property type="match status" value="1"/>
</dbReference>
<dbReference type="SMART" id="SM00327">
    <property type="entry name" value="VWA"/>
    <property type="match status" value="1"/>
</dbReference>
<dbReference type="Pfam" id="PF00078">
    <property type="entry name" value="RVT_1"/>
    <property type="match status" value="1"/>
</dbReference>
<dbReference type="InterPro" id="IPR036465">
    <property type="entry name" value="vWFA_dom_sf"/>
</dbReference>
<dbReference type="Proteomes" id="UP001623348">
    <property type="component" value="Unassembled WGS sequence"/>
</dbReference>
<dbReference type="AlphaFoldDB" id="A0ABC9W4H9"/>
<dbReference type="Pfam" id="PF26156">
    <property type="entry name" value="PARP4_MVP-ID"/>
    <property type="match status" value="1"/>
</dbReference>
<evidence type="ECO:0000313" key="4">
    <source>
        <dbReference type="Proteomes" id="UP001623348"/>
    </source>
</evidence>
<dbReference type="InterPro" id="IPR058904">
    <property type="entry name" value="PARP4_MVP-ID"/>
</dbReference>
<accession>A0ABC9W4H9</accession>
<keyword evidence="4" id="KW-1185">Reference proteome</keyword>
<dbReference type="PANTHER" id="PTHR46530:SF1">
    <property type="entry name" value="PROTEIN MONO-ADP-RIBOSYLTRANSFERASE PARP4"/>
    <property type="match status" value="1"/>
</dbReference>
<reference evidence="3 4" key="1">
    <citation type="submission" date="2024-06" db="EMBL/GenBank/DDBJ databases">
        <title>The draft genome of Grus japonensis, version 3.</title>
        <authorList>
            <person name="Nabeshima K."/>
            <person name="Suzuki S."/>
            <person name="Onuma M."/>
        </authorList>
    </citation>
    <scope>NUCLEOTIDE SEQUENCE [LARGE SCALE GENOMIC DNA]</scope>
    <source>
        <strain evidence="3 4">451A</strain>
    </source>
</reference>
<evidence type="ECO:0000313" key="3">
    <source>
        <dbReference type="EMBL" id="GAB0180490.1"/>
    </source>
</evidence>
<sequence>MSKWRTVMSGVPQGSVLGPALFNIFVGNMDSGIECTLSKFADDTKLCRVIDTLEGRDATQRDLDRLERWARANHMKFNKAKCKVLHMDWHNPKHSYRLGEEWIESSPEEKNLGMLVDEKLNMSLQCALAVQKANRVLGCIKRGVTSRLREVILPLYSALVRPHLEYCIQLWGPQYRRDMELLERVQRRATKLIRGLEHLSYEDRLRELGLFSLEKSGFSVNMSIEMPSSIERIRSWTHKLKIKKTDCKAVIKTVDNSSLDISGFLLDIWISQVYLPRMWVEKHPNKMSEACMLVFQPEFETAFQEQQLSSEIIILLDCSNSMAGSALHQAKQIALCVLELFWVRQRVNVVKFGTNFTEFSSCSMNIINDLASLKEFITSATATLGNTDLWKTLHYLSLLFPSQGHRNILLISDGHIQNESMTFQIVKDNVQHTRLFTCGVGSTANRHMLRSLSQYGAGAFEYFDPKSKYNWEAKIQSQVSRIFSPGCSSVSIKWQQFNIGALEPMQAPAQIRSLFNNERLLVYGFIPHCTQATLRAVINNQELETVVSTTELQKTTGTVLHKLAARAFINDYEDGILHENETEHEMKKQVLKNMIIRFSLENSVISQFTSFVAVEKRDANENCSADAPNILKIIAQEDVDFLPYMDWDQKSMESGLFSEGIAFGALGSSPSVADFCSADVLSEEVEPESFQFQSKEVPITQKSISPKNMAKGFANASELKRNVCNLKSNFCFHSSIPMKRPSGTQSPSLYDFHLPNVAEPFSSFGFKPFKPVGGIDLTQQKSLQTPALEKSDVCVDIPEHAPPPIPPPACLFQIPVGDRKHVDSSSVAAMQGLVLLSSPATCTNSEKNNVEKQVTPKPRVALQQLRCNAKIARQCDVMAPEEGFSKEFKAVEQSRCFMTTEKERIQQRISLSSVDWKEIFALQNQDGSWNLSPQLGKILKFDADDLINNFLIRKGIQSLGPNGKEMLLKLIATLLVLQFVRCTKELKGIVFKTLMKLDESSNSSGVHWAFELIKKAIEWVRRVERRFPSICYRLELGKDWDSATKKILGIKFT</sequence>
<evidence type="ECO:0000259" key="2">
    <source>
        <dbReference type="PROSITE" id="PS50878"/>
    </source>
</evidence>
<dbReference type="InterPro" id="IPR002035">
    <property type="entry name" value="VWF_A"/>
</dbReference>
<dbReference type="PANTHER" id="PTHR46530">
    <property type="entry name" value="PROTEIN MONO-ADP-RIBOSYLTRANSFERASE PARP4"/>
    <property type="match status" value="1"/>
</dbReference>
<gene>
    <name evidence="3" type="ORF">GRJ2_000514300</name>
</gene>
<dbReference type="SUPFAM" id="SSF53300">
    <property type="entry name" value="vWA-like"/>
    <property type="match status" value="1"/>
</dbReference>
<organism evidence="3 4">
    <name type="scientific">Grus japonensis</name>
    <name type="common">Japanese crane</name>
    <name type="synonym">Red-crowned crane</name>
    <dbReference type="NCBI Taxonomy" id="30415"/>
    <lineage>
        <taxon>Eukaryota</taxon>
        <taxon>Metazoa</taxon>
        <taxon>Chordata</taxon>
        <taxon>Craniata</taxon>
        <taxon>Vertebrata</taxon>
        <taxon>Euteleostomi</taxon>
        <taxon>Archelosauria</taxon>
        <taxon>Archosauria</taxon>
        <taxon>Dinosauria</taxon>
        <taxon>Saurischia</taxon>
        <taxon>Theropoda</taxon>
        <taxon>Coelurosauria</taxon>
        <taxon>Aves</taxon>
        <taxon>Neognathae</taxon>
        <taxon>Neoaves</taxon>
        <taxon>Gruiformes</taxon>
        <taxon>Gruidae</taxon>
        <taxon>Grus</taxon>
    </lineage>
</organism>
<proteinExistence type="predicted"/>
<dbReference type="PROSITE" id="PS50878">
    <property type="entry name" value="RT_POL"/>
    <property type="match status" value="1"/>
</dbReference>